<dbReference type="Proteomes" id="UP001153069">
    <property type="component" value="Unassembled WGS sequence"/>
</dbReference>
<proteinExistence type="predicted"/>
<reference evidence="2" key="1">
    <citation type="submission" date="2020-06" db="EMBL/GenBank/DDBJ databases">
        <authorList>
            <consortium name="Plant Systems Biology data submission"/>
        </authorList>
    </citation>
    <scope>NUCLEOTIDE SEQUENCE</scope>
    <source>
        <strain evidence="2">D6</strain>
    </source>
</reference>
<feature type="transmembrane region" description="Helical" evidence="1">
    <location>
        <begin position="47"/>
        <end position="64"/>
    </location>
</feature>
<organism evidence="2 3">
    <name type="scientific">Seminavis robusta</name>
    <dbReference type="NCBI Taxonomy" id="568900"/>
    <lineage>
        <taxon>Eukaryota</taxon>
        <taxon>Sar</taxon>
        <taxon>Stramenopiles</taxon>
        <taxon>Ochrophyta</taxon>
        <taxon>Bacillariophyta</taxon>
        <taxon>Bacillariophyceae</taxon>
        <taxon>Bacillariophycidae</taxon>
        <taxon>Naviculales</taxon>
        <taxon>Naviculaceae</taxon>
        <taxon>Seminavis</taxon>
    </lineage>
</organism>
<protein>
    <submittedName>
        <fullName evidence="2">Uncharacterized protein</fullName>
    </submittedName>
</protein>
<dbReference type="EMBL" id="CAICTM010000566">
    <property type="protein sequence ID" value="CAB9513031.1"/>
    <property type="molecule type" value="Genomic_DNA"/>
</dbReference>
<feature type="transmembrane region" description="Helical" evidence="1">
    <location>
        <begin position="71"/>
        <end position="96"/>
    </location>
</feature>
<keyword evidence="1" id="KW-0472">Membrane</keyword>
<name>A0A9N8E5N5_9STRA</name>
<evidence type="ECO:0000256" key="1">
    <source>
        <dbReference type="SAM" id="Phobius"/>
    </source>
</evidence>
<comment type="caution">
    <text evidence="2">The sequence shown here is derived from an EMBL/GenBank/DDBJ whole genome shotgun (WGS) entry which is preliminary data.</text>
</comment>
<keyword evidence="1" id="KW-0812">Transmembrane</keyword>
<gene>
    <name evidence="2" type="ORF">SEMRO_567_G168020.1</name>
</gene>
<feature type="transmembrane region" description="Helical" evidence="1">
    <location>
        <begin position="7"/>
        <end position="35"/>
    </location>
</feature>
<accession>A0A9N8E5N5</accession>
<keyword evidence="3" id="KW-1185">Reference proteome</keyword>
<evidence type="ECO:0000313" key="2">
    <source>
        <dbReference type="EMBL" id="CAB9513031.1"/>
    </source>
</evidence>
<keyword evidence="1" id="KW-1133">Transmembrane helix</keyword>
<evidence type="ECO:0000313" key="3">
    <source>
        <dbReference type="Proteomes" id="UP001153069"/>
    </source>
</evidence>
<sequence>MLGLQIYFATIFIVISAYTAKTVSLYGWGLFPIFFGDMAQFTWPGQFNTDFFCFLTMSATWLTWRHHGSPAAFVLGLVGLVGGALFLSAYLLWAIVDANGDLPTLFLGSQRAKALRSGKQN</sequence>
<dbReference type="AlphaFoldDB" id="A0A9N8E5N5"/>